<dbReference type="PROSITE" id="PS50240">
    <property type="entry name" value="TRYPSIN_DOM"/>
    <property type="match status" value="1"/>
</dbReference>
<dbReference type="EMBL" id="NCKV01018569">
    <property type="protein sequence ID" value="RWS20286.1"/>
    <property type="molecule type" value="Genomic_DNA"/>
</dbReference>
<dbReference type="PROSITE" id="PS00134">
    <property type="entry name" value="TRYPSIN_HIS"/>
    <property type="match status" value="1"/>
</dbReference>
<feature type="non-terminal residue" evidence="4">
    <location>
        <position position="108"/>
    </location>
</feature>
<protein>
    <submittedName>
        <fullName evidence="4">Trypsin-1-like protein</fullName>
    </submittedName>
</protein>
<dbReference type="InterPro" id="IPR043504">
    <property type="entry name" value="Peptidase_S1_PA_chymotrypsin"/>
</dbReference>
<evidence type="ECO:0000256" key="1">
    <source>
        <dbReference type="ARBA" id="ARBA00023157"/>
    </source>
</evidence>
<dbReference type="SUPFAM" id="SSF50494">
    <property type="entry name" value="Trypsin-like serine proteases"/>
    <property type="match status" value="1"/>
</dbReference>
<dbReference type="VEuPathDB" id="VectorBase:LDEU011754"/>
<dbReference type="STRING" id="299467.A0A443RY61"/>
<reference evidence="4 5" key="1">
    <citation type="journal article" date="2018" name="Gigascience">
        <title>Genomes of trombidid mites reveal novel predicted allergens and laterally-transferred genes associated with secondary metabolism.</title>
        <authorList>
            <person name="Dong X."/>
            <person name="Chaisiri K."/>
            <person name="Xia D."/>
            <person name="Armstrong S.D."/>
            <person name="Fang Y."/>
            <person name="Donnelly M.J."/>
            <person name="Kadowaki T."/>
            <person name="McGarry J.W."/>
            <person name="Darby A.C."/>
            <person name="Makepeace B.L."/>
        </authorList>
    </citation>
    <scope>NUCLEOTIDE SEQUENCE [LARGE SCALE GENOMIC DNA]</scope>
    <source>
        <strain evidence="4">UoL-UT</strain>
    </source>
</reference>
<evidence type="ECO:0000313" key="5">
    <source>
        <dbReference type="Proteomes" id="UP000288716"/>
    </source>
</evidence>
<dbReference type="PANTHER" id="PTHR24252">
    <property type="entry name" value="ACROSIN-RELATED"/>
    <property type="match status" value="1"/>
</dbReference>
<dbReference type="PANTHER" id="PTHR24252:SF7">
    <property type="entry name" value="HYALIN"/>
    <property type="match status" value="1"/>
</dbReference>
<dbReference type="InterPro" id="IPR009003">
    <property type="entry name" value="Peptidase_S1_PA"/>
</dbReference>
<dbReference type="AlphaFoldDB" id="A0A443RY61"/>
<dbReference type="InterPro" id="IPR018114">
    <property type="entry name" value="TRYPSIN_HIS"/>
</dbReference>
<keyword evidence="1" id="KW-1015">Disulfide bond</keyword>
<name>A0A443RY61_9ACAR</name>
<evidence type="ECO:0000256" key="2">
    <source>
        <dbReference type="SAM" id="SignalP"/>
    </source>
</evidence>
<dbReference type="InterPro" id="IPR001254">
    <property type="entry name" value="Trypsin_dom"/>
</dbReference>
<gene>
    <name evidence="4" type="ORF">B4U80_14942</name>
</gene>
<feature type="signal peptide" evidence="2">
    <location>
        <begin position="1"/>
        <end position="17"/>
    </location>
</feature>
<sequence length="108" mass="11892">MNALLYFFASIILTIYANNSNSTEYDKCGIANKEKITPRIFGGAVVSNNKYPWMAAVVRKSNNVDWRCGGSLISSNAIITAAHCVHGVKEDRLQVILGTNDIKSNDMH</sequence>
<accession>A0A443RY61</accession>
<feature type="chain" id="PRO_5019252564" evidence="2">
    <location>
        <begin position="18"/>
        <end position="108"/>
    </location>
</feature>
<dbReference type="Proteomes" id="UP000288716">
    <property type="component" value="Unassembled WGS sequence"/>
</dbReference>
<dbReference type="Gene3D" id="2.40.10.10">
    <property type="entry name" value="Trypsin-like serine proteases"/>
    <property type="match status" value="1"/>
</dbReference>
<evidence type="ECO:0000313" key="4">
    <source>
        <dbReference type="EMBL" id="RWS20286.1"/>
    </source>
</evidence>
<keyword evidence="2" id="KW-0732">Signal</keyword>
<organism evidence="4 5">
    <name type="scientific">Leptotrombidium deliense</name>
    <dbReference type="NCBI Taxonomy" id="299467"/>
    <lineage>
        <taxon>Eukaryota</taxon>
        <taxon>Metazoa</taxon>
        <taxon>Ecdysozoa</taxon>
        <taxon>Arthropoda</taxon>
        <taxon>Chelicerata</taxon>
        <taxon>Arachnida</taxon>
        <taxon>Acari</taxon>
        <taxon>Acariformes</taxon>
        <taxon>Trombidiformes</taxon>
        <taxon>Prostigmata</taxon>
        <taxon>Anystina</taxon>
        <taxon>Parasitengona</taxon>
        <taxon>Trombiculoidea</taxon>
        <taxon>Trombiculidae</taxon>
        <taxon>Leptotrombidium</taxon>
    </lineage>
</organism>
<dbReference type="GO" id="GO:0004252">
    <property type="term" value="F:serine-type endopeptidase activity"/>
    <property type="evidence" value="ECO:0007669"/>
    <property type="project" value="InterPro"/>
</dbReference>
<feature type="domain" description="Peptidase S1" evidence="3">
    <location>
        <begin position="40"/>
        <end position="108"/>
    </location>
</feature>
<dbReference type="OrthoDB" id="6434925at2759"/>
<proteinExistence type="predicted"/>
<comment type="caution">
    <text evidence="4">The sequence shown here is derived from an EMBL/GenBank/DDBJ whole genome shotgun (WGS) entry which is preliminary data.</text>
</comment>
<dbReference type="Pfam" id="PF00089">
    <property type="entry name" value="Trypsin"/>
    <property type="match status" value="1"/>
</dbReference>
<evidence type="ECO:0000259" key="3">
    <source>
        <dbReference type="PROSITE" id="PS50240"/>
    </source>
</evidence>
<dbReference type="GO" id="GO:0006508">
    <property type="term" value="P:proteolysis"/>
    <property type="evidence" value="ECO:0007669"/>
    <property type="project" value="InterPro"/>
</dbReference>
<keyword evidence="5" id="KW-1185">Reference proteome</keyword>